<keyword evidence="3" id="KW-1185">Reference proteome</keyword>
<dbReference type="Gene3D" id="3.40.190.10">
    <property type="entry name" value="Periplasmic binding protein-like II"/>
    <property type="match status" value="2"/>
</dbReference>
<accession>A0A5N7MWD1</accession>
<dbReference type="AlphaFoldDB" id="A0A5N7MWD1"/>
<dbReference type="PANTHER" id="PTHR42941:SF1">
    <property type="entry name" value="SLL1037 PROTEIN"/>
    <property type="match status" value="1"/>
</dbReference>
<dbReference type="EMBL" id="VOSK01000585">
    <property type="protein sequence ID" value="MPR31218.1"/>
    <property type="molecule type" value="Genomic_DNA"/>
</dbReference>
<organism evidence="2 3">
    <name type="scientific">Microvirga tunisiensis</name>
    <dbReference type="NCBI Taxonomy" id="2108360"/>
    <lineage>
        <taxon>Bacteria</taxon>
        <taxon>Pseudomonadati</taxon>
        <taxon>Pseudomonadota</taxon>
        <taxon>Alphaproteobacteria</taxon>
        <taxon>Hyphomicrobiales</taxon>
        <taxon>Methylobacteriaceae</taxon>
        <taxon>Microvirga</taxon>
    </lineage>
</organism>
<evidence type="ECO:0000313" key="2">
    <source>
        <dbReference type="EMBL" id="MPR31218.1"/>
    </source>
</evidence>
<proteinExistence type="predicted"/>
<feature type="region of interest" description="Disordered" evidence="1">
    <location>
        <begin position="358"/>
        <end position="392"/>
    </location>
</feature>
<sequence>MKACATVSLHQRFRCHEQEASMVPGSVSPVWAGGLAAALLLLAELILPPAIAQTPSPTPPVKQAAPARDPNTIGIVAGSPEGGTLPLVNEIARVLAGGQEIGPKGELALRVLPMVGRGGVHDIQDVLALPGVDMTITQEHLLTHLQESKELGDLKSKLVYITKLFNEELHLIAQEHVRQISDLAGKPVNFGDYGGSAEGIARDLFRTLGVEVSEVHLGLNEAIEEMRQGRIAATAVLASKPAAVVEHLTRGSGFRLVQVPYPAGATLYLPAALHHEDYPGLIPAGERVETVAAGTVLIAYNWPEKSGRHQLLGNFVDAFFSRFPEFQAARRHPRWQEVNLAAVLPDWRRFKPAERWLQTSQARQAGTGSTGSVPRSDTPGRMVPGGRDPETERLFEEFLEWREQRGKR</sequence>
<feature type="compositionally biased region" description="Polar residues" evidence="1">
    <location>
        <begin position="358"/>
        <end position="375"/>
    </location>
</feature>
<evidence type="ECO:0000313" key="3">
    <source>
        <dbReference type="Proteomes" id="UP000403266"/>
    </source>
</evidence>
<dbReference type="OrthoDB" id="8188218at2"/>
<gene>
    <name evidence="2" type="ORF">FS320_41640</name>
</gene>
<protein>
    <submittedName>
        <fullName evidence="2">C4-dicarboxylate ABC transporter substrate-binding protein</fullName>
    </submittedName>
</protein>
<reference evidence="2 3" key="1">
    <citation type="journal article" date="2019" name="Syst. Appl. Microbiol.">
        <title>Microvirga tunisiensis sp. nov., a root nodule symbiotic bacterium isolated from Lupinus micranthus and L. luteus grown in Northern Tunisia.</title>
        <authorList>
            <person name="Msaddak A."/>
            <person name="Rejili M."/>
            <person name="Duran D."/>
            <person name="Mars M."/>
            <person name="Palacios J.M."/>
            <person name="Ruiz-Argueso T."/>
            <person name="Rey L."/>
            <person name="Imperial J."/>
        </authorList>
    </citation>
    <scope>NUCLEOTIDE SEQUENCE [LARGE SCALE GENOMIC DNA]</scope>
    <source>
        <strain evidence="2 3">Lmie10</strain>
    </source>
</reference>
<dbReference type="PANTHER" id="PTHR42941">
    <property type="entry name" value="SLL1037 PROTEIN"/>
    <property type="match status" value="1"/>
</dbReference>
<dbReference type="Pfam" id="PF16868">
    <property type="entry name" value="NMT1_3"/>
    <property type="match status" value="1"/>
</dbReference>
<comment type="caution">
    <text evidence="2">The sequence shown here is derived from an EMBL/GenBank/DDBJ whole genome shotgun (WGS) entry which is preliminary data.</text>
</comment>
<name>A0A5N7MWD1_9HYPH</name>
<dbReference type="SUPFAM" id="SSF53850">
    <property type="entry name" value="Periplasmic binding protein-like II"/>
    <property type="match status" value="1"/>
</dbReference>
<evidence type="ECO:0000256" key="1">
    <source>
        <dbReference type="SAM" id="MobiDB-lite"/>
    </source>
</evidence>
<dbReference type="InterPro" id="IPR011852">
    <property type="entry name" value="TRAP_TAXI"/>
</dbReference>
<dbReference type="Proteomes" id="UP000403266">
    <property type="component" value="Unassembled WGS sequence"/>
</dbReference>